<evidence type="ECO:0000313" key="3">
    <source>
        <dbReference type="EMBL" id="JAU41273.1"/>
    </source>
</evidence>
<dbReference type="EMBL" id="GEVK01011559">
    <property type="protein sequence ID" value="JAU41273.1"/>
    <property type="molecule type" value="Transcribed_RNA"/>
</dbReference>
<dbReference type="PROSITE" id="PS50102">
    <property type="entry name" value="RRM"/>
    <property type="match status" value="1"/>
</dbReference>
<dbReference type="SUPFAM" id="SSF54928">
    <property type="entry name" value="RNA-binding domain, RBD"/>
    <property type="match status" value="1"/>
</dbReference>
<dbReference type="InterPro" id="IPR035979">
    <property type="entry name" value="RBD_domain_sf"/>
</dbReference>
<proteinExistence type="predicted"/>
<keyword evidence="1" id="KW-0694">RNA-binding</keyword>
<dbReference type="EMBL" id="GEVL01006089">
    <property type="protein sequence ID" value="JAU71252.1"/>
    <property type="molecule type" value="Transcribed_RNA"/>
</dbReference>
<dbReference type="InterPro" id="IPR012677">
    <property type="entry name" value="Nucleotide-bd_a/b_plait_sf"/>
</dbReference>
<reference evidence="3" key="1">
    <citation type="submission" date="2016-07" db="EMBL/GenBank/DDBJ databases">
        <title>De novo transcriptome assembly of four accessions of the metal hyperaccumulator plant Noccaea caerulescens.</title>
        <authorList>
            <person name="Blande D."/>
            <person name="Halimaa P."/>
            <person name="Tervahauta A.I."/>
            <person name="Aarts M.G."/>
            <person name="Karenlampi S.O."/>
        </authorList>
    </citation>
    <scope>NUCLEOTIDE SEQUENCE</scope>
</reference>
<dbReference type="GO" id="GO:0003723">
    <property type="term" value="F:RNA binding"/>
    <property type="evidence" value="ECO:0007669"/>
    <property type="project" value="UniProtKB-UniRule"/>
</dbReference>
<evidence type="ECO:0000259" key="2">
    <source>
        <dbReference type="PROSITE" id="PS50102"/>
    </source>
</evidence>
<feature type="domain" description="RRM" evidence="2">
    <location>
        <begin position="135"/>
        <end position="220"/>
    </location>
</feature>
<sequence>MDESAIKGLELNDCDADIPKSSSIVRIVVEGYDTFLAAYDVNLGLREHFASCGEVIHVHFPGYDASRTPVLSRFALVYIRGEGAIEKALKLSGSDMGGRKVIAKAYPPHIKAKQLDPEFASILSASRDQDNRQQRTMGVTGFDTTLPRDVVASTLRKHFSKCGTVQPVRVFHDHDLRKTLLRSKALITVDGEDTLEKVLLQLGGCDVDGFKNIQVSLVSGPPKRERERHGYNPKYYMMKRLKEFGVECSKKNKTSV</sequence>
<name>A0A1J3FAW5_NOCCA</name>
<dbReference type="InterPro" id="IPR000504">
    <property type="entry name" value="RRM_dom"/>
</dbReference>
<dbReference type="Gene3D" id="3.30.70.330">
    <property type="match status" value="2"/>
</dbReference>
<evidence type="ECO:0000256" key="1">
    <source>
        <dbReference type="PROSITE-ProRule" id="PRU00176"/>
    </source>
</evidence>
<evidence type="ECO:0000313" key="4">
    <source>
        <dbReference type="EMBL" id="JAU71252.1"/>
    </source>
</evidence>
<gene>
    <name evidence="3" type="ORF">LC_TR9455_c0_g1_i1_g.33606</name>
    <name evidence="4" type="ORF">LE_TR15423_c6_g1_i1_g.48363</name>
</gene>
<accession>A0A1J3FAW5</accession>
<dbReference type="AlphaFoldDB" id="A0A1J3FAW5"/>
<organism evidence="3">
    <name type="scientific">Noccaea caerulescens</name>
    <name type="common">Alpine penny-cress</name>
    <name type="synonym">Thlaspi caerulescens</name>
    <dbReference type="NCBI Taxonomy" id="107243"/>
    <lineage>
        <taxon>Eukaryota</taxon>
        <taxon>Viridiplantae</taxon>
        <taxon>Streptophyta</taxon>
        <taxon>Embryophyta</taxon>
        <taxon>Tracheophyta</taxon>
        <taxon>Spermatophyta</taxon>
        <taxon>Magnoliopsida</taxon>
        <taxon>eudicotyledons</taxon>
        <taxon>Gunneridae</taxon>
        <taxon>Pentapetalae</taxon>
        <taxon>rosids</taxon>
        <taxon>malvids</taxon>
        <taxon>Brassicales</taxon>
        <taxon>Brassicaceae</taxon>
        <taxon>Coluteocarpeae</taxon>
        <taxon>Noccaea</taxon>
    </lineage>
</organism>
<protein>
    <submittedName>
        <fullName evidence="3">Nucleolin 1</fullName>
    </submittedName>
</protein>